<evidence type="ECO:0000313" key="1">
    <source>
        <dbReference type="EMBL" id="JAD77058.1"/>
    </source>
</evidence>
<organism evidence="1">
    <name type="scientific">Arundo donax</name>
    <name type="common">Giant reed</name>
    <name type="synonym">Donax arundinaceus</name>
    <dbReference type="NCBI Taxonomy" id="35708"/>
    <lineage>
        <taxon>Eukaryota</taxon>
        <taxon>Viridiplantae</taxon>
        <taxon>Streptophyta</taxon>
        <taxon>Embryophyta</taxon>
        <taxon>Tracheophyta</taxon>
        <taxon>Spermatophyta</taxon>
        <taxon>Magnoliopsida</taxon>
        <taxon>Liliopsida</taxon>
        <taxon>Poales</taxon>
        <taxon>Poaceae</taxon>
        <taxon>PACMAD clade</taxon>
        <taxon>Arundinoideae</taxon>
        <taxon>Arundineae</taxon>
        <taxon>Arundo</taxon>
    </lineage>
</organism>
<reference evidence="1" key="2">
    <citation type="journal article" date="2015" name="Data Brief">
        <title>Shoot transcriptome of the giant reed, Arundo donax.</title>
        <authorList>
            <person name="Barrero R.A."/>
            <person name="Guerrero F.D."/>
            <person name="Moolhuijzen P."/>
            <person name="Goolsby J.A."/>
            <person name="Tidwell J."/>
            <person name="Bellgard S.E."/>
            <person name="Bellgard M.I."/>
        </authorList>
    </citation>
    <scope>NUCLEOTIDE SEQUENCE</scope>
    <source>
        <tissue evidence="1">Shoot tissue taken approximately 20 cm above the soil surface</tissue>
    </source>
</reference>
<reference evidence="1" key="1">
    <citation type="submission" date="2014-09" db="EMBL/GenBank/DDBJ databases">
        <authorList>
            <person name="Magalhaes I.L.F."/>
            <person name="Oliveira U."/>
            <person name="Santos F.R."/>
            <person name="Vidigal T.H.D.A."/>
            <person name="Brescovit A.D."/>
            <person name="Santos A.J."/>
        </authorList>
    </citation>
    <scope>NUCLEOTIDE SEQUENCE</scope>
    <source>
        <tissue evidence="1">Shoot tissue taken approximately 20 cm above the soil surface</tissue>
    </source>
</reference>
<proteinExistence type="predicted"/>
<name>A0A0A9CRK0_ARUDO</name>
<sequence>MKPLVLLPKVHEDLSIPLGSITDFCTSLKHWTSSSELKQVVLDSNRRRALRGAK</sequence>
<accession>A0A0A9CRK0</accession>
<dbReference type="EMBL" id="GBRH01220837">
    <property type="protein sequence ID" value="JAD77058.1"/>
    <property type="molecule type" value="Transcribed_RNA"/>
</dbReference>
<dbReference type="AlphaFoldDB" id="A0A0A9CRK0"/>
<protein>
    <submittedName>
        <fullName evidence="1">Uncharacterized protein</fullName>
    </submittedName>
</protein>